<dbReference type="Pfam" id="PF19676">
    <property type="entry name" value="DUF6178"/>
    <property type="match status" value="1"/>
</dbReference>
<reference evidence="1 2" key="1">
    <citation type="journal article" date="2010" name="Stand. Genomic Sci.">
        <title>Complete genome sequence of Desulfarculus baarsii type strain (2st14).</title>
        <authorList>
            <person name="Sun H."/>
            <person name="Spring S."/>
            <person name="Lapidus A."/>
            <person name="Davenport K."/>
            <person name="Del Rio T.G."/>
            <person name="Tice H."/>
            <person name="Nolan M."/>
            <person name="Copeland A."/>
            <person name="Cheng J.F."/>
            <person name="Lucas S."/>
            <person name="Tapia R."/>
            <person name="Goodwin L."/>
            <person name="Pitluck S."/>
            <person name="Ivanova N."/>
            <person name="Pagani I."/>
            <person name="Mavromatis K."/>
            <person name="Ovchinnikova G."/>
            <person name="Pati A."/>
            <person name="Chen A."/>
            <person name="Palaniappan K."/>
            <person name="Hauser L."/>
            <person name="Chang Y.J."/>
            <person name="Jeffries C.D."/>
            <person name="Detter J.C."/>
            <person name="Han C."/>
            <person name="Rohde M."/>
            <person name="Brambilla E."/>
            <person name="Goker M."/>
            <person name="Woyke T."/>
            <person name="Bristow J."/>
            <person name="Eisen J.A."/>
            <person name="Markowitz V."/>
            <person name="Hugenholtz P."/>
            <person name="Kyrpides N.C."/>
            <person name="Klenk H.P."/>
            <person name="Land M."/>
        </authorList>
    </citation>
    <scope>NUCLEOTIDE SEQUENCE [LARGE SCALE GENOMIC DNA]</scope>
    <source>
        <strain evidence="2">ATCC 33931 / DSM 2075 / LMG 7858 / VKM B-1802 / 2st14</strain>
    </source>
</reference>
<evidence type="ECO:0000313" key="2">
    <source>
        <dbReference type="Proteomes" id="UP000009047"/>
    </source>
</evidence>
<dbReference type="InterPro" id="IPR045750">
    <property type="entry name" value="DUF6178"/>
</dbReference>
<keyword evidence="2" id="KW-1185">Reference proteome</keyword>
<dbReference type="KEGG" id="dbr:Deba_2807"/>
<sequence>MNDQANVQRLLENPREILGLEARDPRRAEAFWHGLSRAERLRAVLACQGSERLRLIVLAQDADTLVRQLPPDEFLATTLDVGPDAADALVAASTDDQLAYLLDITGWQGERLWPQRYQLWLPAIVEAGAERIARWLAQTDVEVLALLFAHWFRVVKFLTSHDEQEPPDDLPGFTLDGVYFIEFRQKDMQDYASQVLVVLKSQTPDRYTQILEAMLWESAIGMAEDALILRAGRLADLGMPSRAEALELWAAPPPKEAAWRALPTKGETGFLADAPPRSDAALNLLPRDHALPALARALPQGARDRLRAELAYVANCGVMALDVDPTDLEAVARAGREAVGLVNLGLELLSDGDRSVAGQILERLGLAALARQGAQAIRQLNARAWRLVNEGWLAQAPGGLHILDEPLDRWLAGLLFPHPRCYDQLMGDGREYRGFRDQADLEHARRGLDLAEFWGELLGLMGVAIDQLAQLSPELARGHQPLELKLTAVVGTFLARGELGLSGLWPIPAALAPRAVAALQRGLAQWRERRAAESVEALADPAKAEMAGQLLRGVLGRIQRDLAAVDASKVDPRFIASLVVEK</sequence>
<dbReference type="eggNOG" id="ENOG5030WK3">
    <property type="taxonomic scope" value="Bacteria"/>
</dbReference>
<evidence type="ECO:0000313" key="1">
    <source>
        <dbReference type="EMBL" id="ADK86161.1"/>
    </source>
</evidence>
<protein>
    <submittedName>
        <fullName evidence="1">Uncharacterized protein</fullName>
    </submittedName>
</protein>
<dbReference type="AlphaFoldDB" id="E1QMB8"/>
<dbReference type="EMBL" id="CP002085">
    <property type="protein sequence ID" value="ADK86161.1"/>
    <property type="molecule type" value="Genomic_DNA"/>
</dbReference>
<dbReference type="RefSeq" id="WP_013259600.1">
    <property type="nucleotide sequence ID" value="NC_014365.1"/>
</dbReference>
<dbReference type="Proteomes" id="UP000009047">
    <property type="component" value="Chromosome"/>
</dbReference>
<dbReference type="STRING" id="644282.Deba_2807"/>
<gene>
    <name evidence="1" type="ordered locus">Deba_2807</name>
</gene>
<proteinExistence type="predicted"/>
<dbReference type="OrthoDB" id="5479105at2"/>
<accession>E1QMB8</accession>
<organism evidence="1 2">
    <name type="scientific">Desulfarculus baarsii (strain ATCC 33931 / DSM 2075 / LMG 7858 / VKM B-1802 / 2st14)</name>
    <dbReference type="NCBI Taxonomy" id="644282"/>
    <lineage>
        <taxon>Bacteria</taxon>
        <taxon>Pseudomonadati</taxon>
        <taxon>Thermodesulfobacteriota</taxon>
        <taxon>Desulfarculia</taxon>
        <taxon>Desulfarculales</taxon>
        <taxon>Desulfarculaceae</taxon>
        <taxon>Desulfarculus</taxon>
    </lineage>
</organism>
<dbReference type="HOGENOM" id="CLU_033811_0_0_7"/>
<name>E1QMB8_DESB2</name>